<feature type="compositionally biased region" description="Low complexity" evidence="8">
    <location>
        <begin position="188"/>
        <end position="197"/>
    </location>
</feature>
<reference evidence="9" key="1">
    <citation type="journal article" date="2020" name="bioRxiv">
        <title>Comparative genomics of Chlamydomonas.</title>
        <authorList>
            <person name="Craig R.J."/>
            <person name="Hasan A.R."/>
            <person name="Ness R.W."/>
            <person name="Keightley P.D."/>
        </authorList>
    </citation>
    <scope>NUCLEOTIDE SEQUENCE</scope>
    <source>
        <strain evidence="9">CCAP 11/70</strain>
    </source>
</reference>
<evidence type="ECO:0000256" key="7">
    <source>
        <dbReference type="PIRSR" id="PIRSR628472-2"/>
    </source>
</evidence>
<evidence type="ECO:0000256" key="3">
    <source>
        <dbReference type="ARBA" id="ARBA00022801"/>
    </source>
</evidence>
<feature type="binding site" evidence="7">
    <location>
        <position position="577"/>
    </location>
    <ligand>
        <name>Mg(2+)</name>
        <dbReference type="ChEBI" id="CHEBI:18420"/>
    </ligand>
</feature>
<dbReference type="AlphaFoldDB" id="A0A836BQ88"/>
<dbReference type="EC" id="3.1.3.48" evidence="2"/>
<evidence type="ECO:0000256" key="6">
    <source>
        <dbReference type="ARBA" id="ARBA00051722"/>
    </source>
</evidence>
<dbReference type="GO" id="GO:0045739">
    <property type="term" value="P:positive regulation of DNA repair"/>
    <property type="evidence" value="ECO:0007669"/>
    <property type="project" value="TreeGrafter"/>
</dbReference>
<evidence type="ECO:0000256" key="2">
    <source>
        <dbReference type="ARBA" id="ARBA00013064"/>
    </source>
</evidence>
<evidence type="ECO:0000256" key="8">
    <source>
        <dbReference type="SAM" id="MobiDB-lite"/>
    </source>
</evidence>
<evidence type="ECO:0000313" key="10">
    <source>
        <dbReference type="Proteomes" id="UP000612055"/>
    </source>
</evidence>
<evidence type="ECO:0000313" key="9">
    <source>
        <dbReference type="EMBL" id="KAG2483358.1"/>
    </source>
</evidence>
<feature type="compositionally biased region" description="Gly residues" evidence="8">
    <location>
        <begin position="608"/>
        <end position="619"/>
    </location>
</feature>
<comment type="cofactor">
    <cofactor evidence="7">
        <name>Mg(2+)</name>
        <dbReference type="ChEBI" id="CHEBI:18420"/>
    </cofactor>
    <text evidence="7">Binds 1 Mg(2+) ion per subunit.</text>
</comment>
<dbReference type="OrthoDB" id="167668at2759"/>
<protein>
    <recommendedName>
        <fullName evidence="2">protein-tyrosine-phosphatase</fullName>
        <ecNumber evidence="2">3.1.3.48</ecNumber>
    </recommendedName>
</protein>
<feature type="region of interest" description="Disordered" evidence="8">
    <location>
        <begin position="608"/>
        <end position="636"/>
    </location>
</feature>
<dbReference type="PANTHER" id="PTHR10190:SF16">
    <property type="entry name" value="DEVELOPMENTAL PROTEIN EYES ABSENT"/>
    <property type="match status" value="1"/>
</dbReference>
<sequence length="656" mass="64809">MHVSGAEAGAAAWPHVPAALPNLECRGERGGAVHGSCAFLEVAGTVSVPATAHAQPQAQNHAWPACPTARSPSSGHHPASAPDLVSYAEHHVHGGLGLFGPGHHPSQGTYAWAQHHHGQHSHHHSQQQFAWRSYHGHGAGTGPSSESKGDGPSPRTWDGWTEFSGSRPVEQAPGEAPGRPPPAPGSAPAPTAGHAPGPAGPSPGPANGPSAAAAIGAVGGVGDDLYDPLADVDMADGAGPTAAAAASAPGPAAAVGPVLSPVDLVVVWDLDETLIVFNSLLNGTFARAAAAGLESSTRPAAAGPTGPGPAAPSAGPGPGSTPSVPQDPGAGPAAQQAAGEQGNASLPARASALGARLAGLVFDFVDNHLDFRLLDSMDPLSFGELWALAAAPEEAAEAGGAFLSAAGPMPSPHAVPHRQAFPAPAVPRETVERIARVFGGGGEGLLGALGPAQSAELAAALAEAEALSGGWVAAARRLLAAVTAAVAAEAVAAERGLPPPPPPHAALAGGPPFRTVRHVLVSAGHLVATLGKLLLWGLDGAFDIRDVYSASGRSKLDAFRALRLRFGPAAAFVSVGDGAEEDRAAGMLGWGHVRVGLGVGLAGGARSSGGEGAGGGGAGSTLSRTDSEGGCRPWSVPRPLGEIAAAEVLAAAREAY</sequence>
<dbReference type="Gene3D" id="3.40.50.12350">
    <property type="match status" value="2"/>
</dbReference>
<feature type="compositionally biased region" description="Basic residues" evidence="8">
    <location>
        <begin position="114"/>
        <end position="125"/>
    </location>
</feature>
<comment type="similarity">
    <text evidence="1">Belongs to the HAD-like hydrolase superfamily. EYA family.</text>
</comment>
<feature type="compositionally biased region" description="Low complexity" evidence="8">
    <location>
        <begin position="320"/>
        <end position="344"/>
    </location>
</feature>
<feature type="region of interest" description="Disordered" evidence="8">
    <location>
        <begin position="107"/>
        <end position="211"/>
    </location>
</feature>
<keyword evidence="5" id="KW-0904">Protein phosphatase</keyword>
<gene>
    <name evidence="9" type="ORF">HYH03_017758</name>
</gene>
<evidence type="ECO:0000256" key="4">
    <source>
        <dbReference type="ARBA" id="ARBA00022842"/>
    </source>
</evidence>
<dbReference type="PANTHER" id="PTHR10190">
    <property type="entry name" value="EYES ABSENT"/>
    <property type="match status" value="1"/>
</dbReference>
<proteinExistence type="inferred from homology"/>
<evidence type="ECO:0000256" key="1">
    <source>
        <dbReference type="ARBA" id="ARBA00010501"/>
    </source>
</evidence>
<dbReference type="InterPro" id="IPR038102">
    <property type="entry name" value="EYA_dom_sf"/>
</dbReference>
<evidence type="ECO:0000256" key="5">
    <source>
        <dbReference type="ARBA" id="ARBA00022912"/>
    </source>
</evidence>
<organism evidence="9 10">
    <name type="scientific">Edaphochlamys debaryana</name>
    <dbReference type="NCBI Taxonomy" id="47281"/>
    <lineage>
        <taxon>Eukaryota</taxon>
        <taxon>Viridiplantae</taxon>
        <taxon>Chlorophyta</taxon>
        <taxon>core chlorophytes</taxon>
        <taxon>Chlorophyceae</taxon>
        <taxon>CS clade</taxon>
        <taxon>Chlamydomonadales</taxon>
        <taxon>Chlamydomonadales incertae sedis</taxon>
        <taxon>Edaphochlamys</taxon>
    </lineage>
</organism>
<feature type="region of interest" description="Disordered" evidence="8">
    <location>
        <begin position="296"/>
        <end position="344"/>
    </location>
</feature>
<accession>A0A836BQ88</accession>
<feature type="region of interest" description="Disordered" evidence="8">
    <location>
        <begin position="53"/>
        <end position="82"/>
    </location>
</feature>
<keyword evidence="10" id="KW-1185">Reference proteome</keyword>
<name>A0A836BQ88_9CHLO</name>
<dbReference type="GO" id="GO:0005634">
    <property type="term" value="C:nucleus"/>
    <property type="evidence" value="ECO:0007669"/>
    <property type="project" value="TreeGrafter"/>
</dbReference>
<dbReference type="GO" id="GO:0046872">
    <property type="term" value="F:metal ion binding"/>
    <property type="evidence" value="ECO:0007669"/>
    <property type="project" value="UniProtKB-KW"/>
</dbReference>
<dbReference type="GO" id="GO:0004725">
    <property type="term" value="F:protein tyrosine phosphatase activity"/>
    <property type="evidence" value="ECO:0007669"/>
    <property type="project" value="UniProtKB-EC"/>
</dbReference>
<feature type="compositionally biased region" description="Pro residues" evidence="8">
    <location>
        <begin position="178"/>
        <end position="187"/>
    </location>
</feature>
<comment type="caution">
    <text evidence="9">The sequence shown here is derived from an EMBL/GenBank/DDBJ whole genome shotgun (WGS) entry which is preliminary data.</text>
</comment>
<keyword evidence="7" id="KW-0479">Metal-binding</keyword>
<feature type="compositionally biased region" description="Low complexity" evidence="8">
    <location>
        <begin position="71"/>
        <end position="82"/>
    </location>
</feature>
<dbReference type="InterPro" id="IPR028472">
    <property type="entry name" value="EYA"/>
</dbReference>
<dbReference type="GO" id="GO:0030154">
    <property type="term" value="P:cell differentiation"/>
    <property type="evidence" value="ECO:0007669"/>
    <property type="project" value="TreeGrafter"/>
</dbReference>
<keyword evidence="3" id="KW-0378">Hydrolase</keyword>
<dbReference type="EMBL" id="JAEHOE010000179">
    <property type="protein sequence ID" value="KAG2483358.1"/>
    <property type="molecule type" value="Genomic_DNA"/>
</dbReference>
<comment type="catalytic activity">
    <reaction evidence="6">
        <text>O-phospho-L-tyrosyl-[protein] + H2O = L-tyrosyl-[protein] + phosphate</text>
        <dbReference type="Rhea" id="RHEA:10684"/>
        <dbReference type="Rhea" id="RHEA-COMP:10136"/>
        <dbReference type="Rhea" id="RHEA-COMP:20101"/>
        <dbReference type="ChEBI" id="CHEBI:15377"/>
        <dbReference type="ChEBI" id="CHEBI:43474"/>
        <dbReference type="ChEBI" id="CHEBI:46858"/>
        <dbReference type="ChEBI" id="CHEBI:61978"/>
        <dbReference type="EC" id="3.1.3.48"/>
    </reaction>
</comment>
<keyword evidence="4 7" id="KW-0460">Magnesium</keyword>
<dbReference type="Proteomes" id="UP000612055">
    <property type="component" value="Unassembled WGS sequence"/>
</dbReference>